<dbReference type="InterPro" id="IPR025178">
    <property type="entry name" value="Lnb_N"/>
</dbReference>
<dbReference type="Proteomes" id="UP001589898">
    <property type="component" value="Unassembled WGS sequence"/>
</dbReference>
<dbReference type="Pfam" id="PF25226">
    <property type="entry name" value="DUF7844"/>
    <property type="match status" value="1"/>
</dbReference>
<evidence type="ECO:0000259" key="1">
    <source>
        <dbReference type="Pfam" id="PF13387"/>
    </source>
</evidence>
<evidence type="ECO:0000313" key="3">
    <source>
        <dbReference type="EMBL" id="MFC0717046.1"/>
    </source>
</evidence>
<proteinExistence type="predicted"/>
<evidence type="ECO:0000259" key="2">
    <source>
        <dbReference type="Pfam" id="PF25226"/>
    </source>
</evidence>
<gene>
    <name evidence="3" type="ORF">ACFFFU_04655</name>
</gene>
<evidence type="ECO:0000313" key="4">
    <source>
        <dbReference type="Proteomes" id="UP001589898"/>
    </source>
</evidence>
<dbReference type="EMBL" id="JBHLTF010000009">
    <property type="protein sequence ID" value="MFC0717046.1"/>
    <property type="molecule type" value="Genomic_DNA"/>
</dbReference>
<protein>
    <submittedName>
        <fullName evidence="3">DUF4105 domain-containing protein</fullName>
    </submittedName>
</protein>
<comment type="caution">
    <text evidence="3">The sequence shown here is derived from an EMBL/GenBank/DDBJ whole genome shotgun (WGS) entry which is preliminary data.</text>
</comment>
<dbReference type="InterPro" id="IPR057166">
    <property type="entry name" value="DUF7844"/>
</dbReference>
<keyword evidence="4" id="KW-1185">Reference proteome</keyword>
<reference evidence="3 4" key="1">
    <citation type="submission" date="2024-09" db="EMBL/GenBank/DDBJ databases">
        <authorList>
            <person name="Sun Q."/>
            <person name="Mori K."/>
        </authorList>
    </citation>
    <scope>NUCLEOTIDE SEQUENCE [LARGE SCALE GENOMIC DNA]</scope>
    <source>
        <strain evidence="3 4">KCTC 52403</strain>
    </source>
</reference>
<feature type="domain" description="Lnb N-terminal periplasmic" evidence="1">
    <location>
        <begin position="255"/>
        <end position="416"/>
    </location>
</feature>
<organism evidence="3 4">
    <name type="scientific">Luteimonas padinae</name>
    <dbReference type="NCBI Taxonomy" id="1714359"/>
    <lineage>
        <taxon>Bacteria</taxon>
        <taxon>Pseudomonadati</taxon>
        <taxon>Pseudomonadota</taxon>
        <taxon>Gammaproteobacteria</taxon>
        <taxon>Lysobacterales</taxon>
        <taxon>Lysobacteraceae</taxon>
        <taxon>Luteimonas</taxon>
    </lineage>
</organism>
<name>A0ABV6SXV0_9GAMM</name>
<dbReference type="Pfam" id="PF13387">
    <property type="entry name" value="Lnb_N"/>
    <property type="match status" value="1"/>
</dbReference>
<dbReference type="RefSeq" id="WP_189496504.1">
    <property type="nucleotide sequence ID" value="NZ_BMZT01000005.1"/>
</dbReference>
<feature type="domain" description="DUF7844" evidence="2">
    <location>
        <begin position="148"/>
        <end position="231"/>
    </location>
</feature>
<accession>A0ABV6SXV0</accession>
<sequence>MPLDRAGRAPGVTRNAPASASASAARLTWLAALTLLLAFAASPAARAELRIEPEPAPSAPEGRFTRALVDEVLGRLPPRWRRQERTLRLAWRDDLPDGVHGRIRGHRIGLSRALLQAEPAAELAAEAVVPGEAAVAALVHELAHVWDREHGLSRDPRLLDLAGWQVRPLWPGRTRRNPFGARSPDPYELHSPAEFVAVNLEHFVLDPGYACRRPALHAWFAAHFGWTPPATPCADTLPWVDGGALADAAAPALLELDPARVYAVDYLLAGDGDALMSRWGHSMLRLVVCAPGREPGPDCRLDLDHHRVLSFRAFVDDLQLSSWRGLTGGYPSRLFVLPLQQVVDEYTRVEMRPLDAIPLALSREEIQALLQRAARVHWSYDGRYRFVGNNCAVETWKLLHDGVPRAASARLDSITPKGLLRRLRRAGLVDDAQVPTEPSEALRLGYRYEPWSAHYQALYDTARAAIGSGPADVESWLRMPPSTRAPALERVDMRATAALLLLEQAALRREEQQARDVLKRAVFRADAGGALPALLAEALREGGAFASPAELLPMDGYGLPQAREREDARAGAEARAARLRTLDQRVEAAAHHWLPSANRHALEQTRANIATLGRRLRELHNAAGGLALPVTPETPDPL</sequence>